<name>A0A7U7GD49_9GAMM</name>
<dbReference type="SUPFAM" id="SSF101307">
    <property type="entry name" value="YutG-like"/>
    <property type="match status" value="1"/>
</dbReference>
<dbReference type="CDD" id="cd06971">
    <property type="entry name" value="PgpA"/>
    <property type="match status" value="1"/>
</dbReference>
<evidence type="ECO:0000259" key="1">
    <source>
        <dbReference type="Pfam" id="PF04608"/>
    </source>
</evidence>
<dbReference type="GO" id="GO:0008962">
    <property type="term" value="F:phosphatidylglycerophosphatase activity"/>
    <property type="evidence" value="ECO:0007669"/>
    <property type="project" value="UniProtKB-EC"/>
</dbReference>
<dbReference type="GO" id="GO:0006629">
    <property type="term" value="P:lipid metabolic process"/>
    <property type="evidence" value="ECO:0007669"/>
    <property type="project" value="InterPro"/>
</dbReference>
<dbReference type="InterPro" id="IPR007686">
    <property type="entry name" value="YutG/PgpA"/>
</dbReference>
<dbReference type="InterPro" id="IPR026037">
    <property type="entry name" value="PgpA"/>
</dbReference>
<accession>A0A7U7GD49</accession>
<evidence type="ECO:0000313" key="3">
    <source>
        <dbReference type="Proteomes" id="UP000019184"/>
    </source>
</evidence>
<keyword evidence="3" id="KW-1185">Reference proteome</keyword>
<proteinExistence type="predicted"/>
<dbReference type="PANTHER" id="PTHR36305:SF1">
    <property type="entry name" value="PHOSPHATIDYLGLYCEROPHOSPHATASE A"/>
    <property type="match status" value="1"/>
</dbReference>
<dbReference type="OrthoDB" id="9804091at2"/>
<keyword evidence="2" id="KW-0378">Hydrolase</keyword>
<dbReference type="Proteomes" id="UP000019184">
    <property type="component" value="Unassembled WGS sequence"/>
</dbReference>
<dbReference type="AlphaFoldDB" id="A0A7U7GD49"/>
<protein>
    <submittedName>
        <fullName evidence="2">Phosphatidylglycerophosphatase A</fullName>
        <ecNumber evidence="2">3.1.3.27</ecNumber>
    </submittedName>
</protein>
<dbReference type="EC" id="3.1.3.27" evidence="2"/>
<feature type="domain" description="YutG/PgpA" evidence="1">
    <location>
        <begin position="5"/>
        <end position="59"/>
    </location>
</feature>
<organism evidence="2 3">
    <name type="scientific">Candidatus Contendobacter odensis Run_B_J11</name>
    <dbReference type="NCBI Taxonomy" id="1400861"/>
    <lineage>
        <taxon>Bacteria</taxon>
        <taxon>Pseudomonadati</taxon>
        <taxon>Pseudomonadota</taxon>
        <taxon>Gammaproteobacteria</taxon>
        <taxon>Candidatus Competibacteraceae</taxon>
        <taxon>Candidatus Contendibacter</taxon>
    </lineage>
</organism>
<evidence type="ECO:0000313" key="2">
    <source>
        <dbReference type="EMBL" id="CDH46216.1"/>
    </source>
</evidence>
<reference evidence="2 3" key="1">
    <citation type="journal article" date="2014" name="ISME J.">
        <title>Candidatus Competibacter-lineage genomes retrieved from metagenomes reveal functional metabolic diversity.</title>
        <authorList>
            <person name="McIlroy S.J."/>
            <person name="Albertsen M."/>
            <person name="Andresen E.K."/>
            <person name="Saunders A.M."/>
            <person name="Kristiansen R."/>
            <person name="Stokholm-Bjerregaard M."/>
            <person name="Nielsen K.L."/>
            <person name="Nielsen P.H."/>
        </authorList>
    </citation>
    <scope>NUCLEOTIDE SEQUENCE [LARGE SCALE GENOMIC DNA]</scope>
    <source>
        <strain evidence="2 3">Run_B_J11</strain>
    </source>
</reference>
<dbReference type="RefSeq" id="WP_034434774.1">
    <property type="nucleotide sequence ID" value="NZ_CBTK010000255.1"/>
</dbReference>
<dbReference type="Pfam" id="PF04608">
    <property type="entry name" value="PgpA"/>
    <property type="match status" value="1"/>
</dbReference>
<gene>
    <name evidence="2" type="ORF">BN874_400008</name>
</gene>
<sequence length="63" mass="7071">MSAAPPDGRWIAVGFVLFRRFDILKPWPIQQADQRVGGGFGILFDDLLAAVYTWIVLQSLAYC</sequence>
<dbReference type="PANTHER" id="PTHR36305">
    <property type="entry name" value="PHOSPHATIDYLGLYCEROPHOSPHATASE A"/>
    <property type="match status" value="1"/>
</dbReference>
<dbReference type="InterPro" id="IPR036681">
    <property type="entry name" value="PgpA-like_sf"/>
</dbReference>
<comment type="caution">
    <text evidence="2">The sequence shown here is derived from an EMBL/GenBank/DDBJ whole genome shotgun (WGS) entry which is preliminary data.</text>
</comment>
<dbReference type="EMBL" id="CBTK010000255">
    <property type="protein sequence ID" value="CDH46216.1"/>
    <property type="molecule type" value="Genomic_DNA"/>
</dbReference>